<evidence type="ECO:0000313" key="2">
    <source>
        <dbReference type="EMBL" id="PPJ63882.1"/>
    </source>
</evidence>
<feature type="domain" description="Thioesterase" evidence="1">
    <location>
        <begin position="15"/>
        <end position="117"/>
    </location>
</feature>
<accession>A0A2S6CW17</accession>
<dbReference type="Proteomes" id="UP000239589">
    <property type="component" value="Unassembled WGS sequence"/>
</dbReference>
<name>A0A2S6CW17_9CYAN</name>
<protein>
    <recommendedName>
        <fullName evidence="1">Thioesterase domain-containing protein</fullName>
    </recommendedName>
</protein>
<dbReference type="RefSeq" id="WP_104387292.1">
    <property type="nucleotide sequence ID" value="NZ_PGEM01000050.1"/>
</dbReference>
<dbReference type="OrthoDB" id="504230at2"/>
<keyword evidence="3" id="KW-1185">Reference proteome</keyword>
<gene>
    <name evidence="2" type="ORF">CUN59_07680</name>
</gene>
<dbReference type="InterPro" id="IPR001031">
    <property type="entry name" value="Thioesterase"/>
</dbReference>
<proteinExistence type="predicted"/>
<evidence type="ECO:0000259" key="1">
    <source>
        <dbReference type="Pfam" id="PF00975"/>
    </source>
</evidence>
<evidence type="ECO:0000313" key="3">
    <source>
        <dbReference type="Proteomes" id="UP000239589"/>
    </source>
</evidence>
<dbReference type="AlphaFoldDB" id="A0A2S6CW17"/>
<dbReference type="Pfam" id="PF00975">
    <property type="entry name" value="Thioesterase"/>
    <property type="match status" value="1"/>
</dbReference>
<dbReference type="EMBL" id="PGEM01000050">
    <property type="protein sequence ID" value="PPJ63882.1"/>
    <property type="molecule type" value="Genomic_DNA"/>
</dbReference>
<comment type="caution">
    <text evidence="2">The sequence shown here is derived from an EMBL/GenBank/DDBJ whole genome shotgun (WGS) entry which is preliminary data.</text>
</comment>
<organism evidence="2 3">
    <name type="scientific">Cuspidothrix issatschenkoi CHARLIE-1</name>
    <dbReference type="NCBI Taxonomy" id="2052836"/>
    <lineage>
        <taxon>Bacteria</taxon>
        <taxon>Bacillati</taxon>
        <taxon>Cyanobacteriota</taxon>
        <taxon>Cyanophyceae</taxon>
        <taxon>Nostocales</taxon>
        <taxon>Aphanizomenonaceae</taxon>
        <taxon>Cuspidothrix</taxon>
    </lineage>
</organism>
<sequence length="275" mass="32012">MRLFADIEHKFTKKLPLAHPLGGELLCYRHLAKYLGLEQPIYGLQPQGLDGKLAPLLRVEDIASQYLQEIRTIQPQRPYFLLGYSFGGVIAYEIAQQLHHQDQEVAFLVMLDTCRPGYKQRLLFIERLTIHINHIYQRVPKYIARNYWGWYKHADYYLRKIYNDYLRLVSEFMETTLKLGETNTYSDVYSADLHALNAYVLQPYSGKVTLFRTKDEDRTGGVGVKYDPTFGWGDIITGELEMNYIPGSHISILDEPNVNILAKEVKICLEPTFRR</sequence>
<dbReference type="InterPro" id="IPR029058">
    <property type="entry name" value="AB_hydrolase_fold"/>
</dbReference>
<reference evidence="2 3" key="1">
    <citation type="submission" date="2018-02" db="EMBL/GenBank/DDBJ databases">
        <title>Discovery of a pederin family compound in a non-symbiotic bloom-forming cyanobacterium.</title>
        <authorList>
            <person name="Kust A."/>
            <person name="Mares J."/>
            <person name="Jokela J."/>
            <person name="Urajova P."/>
            <person name="Hajek J."/>
            <person name="Saurav K."/>
            <person name="Voracova K."/>
            <person name="Fewer D.P."/>
            <person name="Haapaniemi E."/>
            <person name="Permi P."/>
            <person name="Rehakova K."/>
            <person name="Sivonen K."/>
            <person name="Hrouzek P."/>
        </authorList>
    </citation>
    <scope>NUCLEOTIDE SEQUENCE [LARGE SCALE GENOMIC DNA]</scope>
    <source>
        <strain evidence="2 3">CHARLIE-1</strain>
    </source>
</reference>
<dbReference type="Gene3D" id="3.40.50.1820">
    <property type="entry name" value="alpha/beta hydrolase"/>
    <property type="match status" value="1"/>
</dbReference>
<dbReference type="SUPFAM" id="SSF53474">
    <property type="entry name" value="alpha/beta-Hydrolases"/>
    <property type="match status" value="1"/>
</dbReference>